<accession>A0A0C1E4H2</accession>
<name>A0A0C1E4H2_9BACT</name>
<dbReference type="SUPFAM" id="SSF103515">
    <property type="entry name" value="Autotransporter"/>
    <property type="match status" value="1"/>
</dbReference>
<protein>
    <recommendedName>
        <fullName evidence="3">Protochlamydia outer membrane protein domain-containing protein</fullName>
    </recommendedName>
</protein>
<gene>
    <name evidence="1" type="ORF">DB43_AM00020</name>
</gene>
<evidence type="ECO:0008006" key="3">
    <source>
        <dbReference type="Google" id="ProtNLM"/>
    </source>
</evidence>
<organism evidence="1 2">
    <name type="scientific">Parachlamydia acanthamoebae</name>
    <dbReference type="NCBI Taxonomy" id="83552"/>
    <lineage>
        <taxon>Bacteria</taxon>
        <taxon>Pseudomonadati</taxon>
        <taxon>Chlamydiota</taxon>
        <taxon>Chlamydiia</taxon>
        <taxon>Parachlamydiales</taxon>
        <taxon>Parachlamydiaceae</taxon>
        <taxon>Parachlamydia</taxon>
    </lineage>
</organism>
<evidence type="ECO:0000313" key="1">
    <source>
        <dbReference type="EMBL" id="KIA76287.1"/>
    </source>
</evidence>
<evidence type="ECO:0000313" key="2">
    <source>
        <dbReference type="Proteomes" id="UP000031307"/>
    </source>
</evidence>
<dbReference type="EMBL" id="JSAM01000123">
    <property type="protein sequence ID" value="KIA76287.1"/>
    <property type="molecule type" value="Genomic_DNA"/>
</dbReference>
<reference evidence="1 2" key="1">
    <citation type="journal article" date="2014" name="Mol. Biol. Evol.">
        <title>Massive expansion of Ubiquitination-related gene families within the Chlamydiae.</title>
        <authorList>
            <person name="Domman D."/>
            <person name="Collingro A."/>
            <person name="Lagkouvardos I."/>
            <person name="Gehre L."/>
            <person name="Weinmaier T."/>
            <person name="Rattei T."/>
            <person name="Subtil A."/>
            <person name="Horn M."/>
        </authorList>
    </citation>
    <scope>NUCLEOTIDE SEQUENCE [LARGE SCALE GENOMIC DNA]</scope>
    <source>
        <strain evidence="1 2">OEW1</strain>
    </source>
</reference>
<comment type="caution">
    <text evidence="1">The sequence shown here is derived from an EMBL/GenBank/DDBJ whole genome shotgun (WGS) entry which is preliminary data.</text>
</comment>
<dbReference type="InterPro" id="IPR036709">
    <property type="entry name" value="Autotransporte_beta_dom_sf"/>
</dbReference>
<dbReference type="Proteomes" id="UP000031307">
    <property type="component" value="Unassembled WGS sequence"/>
</dbReference>
<dbReference type="AlphaFoldDB" id="A0A0C1E4H2"/>
<dbReference type="PATRIC" id="fig|83552.4.peg.2571"/>
<sequence>MYTYFKNSIHAMFNEEIMMKEKIRFNLNKVARFFAFSMLLFVVGQQKIHAEVWGKVDFGPAYVHVDVLNFNRTVKRMDLIAYKADATVIVKDGWCIKPSILYGANQGDLFTASIGVGHCFPIFEKLIVTPVVGFGYSFMRTTFKMPFQGYKLIFKERFRSYSPYMGLEATYRIRPNLRVCGQVQYWWSRTRTTIKHLLKNKDHTSGPSYAAMLEYDLCETVSVNVGAAYNRSLSKEKHGIRGYGAKAGLAYWF</sequence>
<proteinExistence type="predicted"/>